<dbReference type="EMBL" id="JACMSC010000013">
    <property type="protein sequence ID" value="KAG6493375.1"/>
    <property type="molecule type" value="Genomic_DNA"/>
</dbReference>
<name>A0A8J5G7N4_ZINOF</name>
<evidence type="ECO:0000313" key="1">
    <source>
        <dbReference type="EMBL" id="KAG6493375.1"/>
    </source>
</evidence>
<reference evidence="1 2" key="1">
    <citation type="submission" date="2020-08" db="EMBL/GenBank/DDBJ databases">
        <title>Plant Genome Project.</title>
        <authorList>
            <person name="Zhang R.-G."/>
        </authorList>
    </citation>
    <scope>NUCLEOTIDE SEQUENCE [LARGE SCALE GENOMIC DNA]</scope>
    <source>
        <tissue evidence="1">Rhizome</tissue>
    </source>
</reference>
<gene>
    <name evidence="1" type="ORF">ZIOFF_048358</name>
</gene>
<accession>A0A8J5G7N4</accession>
<protein>
    <submittedName>
        <fullName evidence="1">Uncharacterized protein</fullName>
    </submittedName>
</protein>
<dbReference type="AlphaFoldDB" id="A0A8J5G7N4"/>
<dbReference type="Proteomes" id="UP000734854">
    <property type="component" value="Unassembled WGS sequence"/>
</dbReference>
<comment type="caution">
    <text evidence="1">The sequence shown here is derived from an EMBL/GenBank/DDBJ whole genome shotgun (WGS) entry which is preliminary data.</text>
</comment>
<evidence type="ECO:0000313" key="2">
    <source>
        <dbReference type="Proteomes" id="UP000734854"/>
    </source>
</evidence>
<keyword evidence="2" id="KW-1185">Reference proteome</keyword>
<sequence>MRPDTSLRHAMCPSQRVDIVSVSVRGRNVMFPSYQEEVLERAKKAKEKAALEVMGINSKPMLLWLKKRGISVGYGKQRSFVISPGWLTSES</sequence>
<organism evidence="1 2">
    <name type="scientific">Zingiber officinale</name>
    <name type="common">Ginger</name>
    <name type="synonym">Amomum zingiber</name>
    <dbReference type="NCBI Taxonomy" id="94328"/>
    <lineage>
        <taxon>Eukaryota</taxon>
        <taxon>Viridiplantae</taxon>
        <taxon>Streptophyta</taxon>
        <taxon>Embryophyta</taxon>
        <taxon>Tracheophyta</taxon>
        <taxon>Spermatophyta</taxon>
        <taxon>Magnoliopsida</taxon>
        <taxon>Liliopsida</taxon>
        <taxon>Zingiberales</taxon>
        <taxon>Zingiberaceae</taxon>
        <taxon>Zingiber</taxon>
    </lineage>
</organism>
<proteinExistence type="predicted"/>